<accession>A0A9X3P7P5</accession>
<gene>
    <name evidence="2" type="ORF">O1R50_09195</name>
</gene>
<organism evidence="2 3">
    <name type="scientific">Glycomyces luteolus</name>
    <dbReference type="NCBI Taxonomy" id="2670330"/>
    <lineage>
        <taxon>Bacteria</taxon>
        <taxon>Bacillati</taxon>
        <taxon>Actinomycetota</taxon>
        <taxon>Actinomycetes</taxon>
        <taxon>Glycomycetales</taxon>
        <taxon>Glycomycetaceae</taxon>
        <taxon>Glycomyces</taxon>
    </lineage>
</organism>
<sequence>MITDNLCTALRIWTGPAQDRLAADDTRTRVPGIIACWEDGAGQISTSLLPTATAALQAHLGHADLDPEQRALPTDWPKAASDFTALMRDIVMGEPWYLAGIGLVTRTTAATGQHTMCIQIAADRGTAFTYERHDSGSETRLRFDVGDPLWWDQQAVLEPLERYRAAATGWPPVLPEADPAHTEPPRAHAGPGSH</sequence>
<evidence type="ECO:0000256" key="1">
    <source>
        <dbReference type="SAM" id="MobiDB-lite"/>
    </source>
</evidence>
<protein>
    <submittedName>
        <fullName evidence="2">Uncharacterized protein</fullName>
    </submittedName>
</protein>
<dbReference type="AlphaFoldDB" id="A0A9X3P7P5"/>
<feature type="region of interest" description="Disordered" evidence="1">
    <location>
        <begin position="173"/>
        <end position="194"/>
    </location>
</feature>
<dbReference type="RefSeq" id="WP_270109681.1">
    <property type="nucleotide sequence ID" value="NZ_JAPZVP010000006.1"/>
</dbReference>
<evidence type="ECO:0000313" key="3">
    <source>
        <dbReference type="Proteomes" id="UP001146067"/>
    </source>
</evidence>
<dbReference type="Proteomes" id="UP001146067">
    <property type="component" value="Unassembled WGS sequence"/>
</dbReference>
<keyword evidence="3" id="KW-1185">Reference proteome</keyword>
<comment type="caution">
    <text evidence="2">The sequence shown here is derived from an EMBL/GenBank/DDBJ whole genome shotgun (WGS) entry which is preliminary data.</text>
</comment>
<proteinExistence type="predicted"/>
<dbReference type="EMBL" id="JAPZVP010000006">
    <property type="protein sequence ID" value="MDA1359797.1"/>
    <property type="molecule type" value="Genomic_DNA"/>
</dbReference>
<reference evidence="2" key="1">
    <citation type="submission" date="2022-12" db="EMBL/GenBank/DDBJ databases">
        <title>Gycomyces niveus sp.nov.,a novel actinomycete isolated from soil in Shouguan.</title>
        <authorList>
            <person name="Yang X."/>
        </authorList>
    </citation>
    <scope>NUCLEOTIDE SEQUENCE</scope>
    <source>
        <strain evidence="2">NEAU-A15</strain>
    </source>
</reference>
<evidence type="ECO:0000313" key="2">
    <source>
        <dbReference type="EMBL" id="MDA1359797.1"/>
    </source>
</evidence>
<name>A0A9X3P7P5_9ACTN</name>